<dbReference type="PANTHER" id="PTHR30461">
    <property type="entry name" value="DNA-INVERTASE FROM LAMBDOID PROPHAGE"/>
    <property type="match status" value="1"/>
</dbReference>
<dbReference type="SMART" id="SM00857">
    <property type="entry name" value="Resolvase"/>
    <property type="match status" value="1"/>
</dbReference>
<dbReference type="Pfam" id="PF00239">
    <property type="entry name" value="Resolvase"/>
    <property type="match status" value="1"/>
</dbReference>
<comment type="caution">
    <text evidence="5">The sequence shown here is derived from an EMBL/GenBank/DDBJ whole genome shotgun (WGS) entry which is preliminary data.</text>
</comment>
<dbReference type="Gene3D" id="3.40.50.1390">
    <property type="entry name" value="Resolvase, N-terminal catalytic domain"/>
    <property type="match status" value="1"/>
</dbReference>
<evidence type="ECO:0000256" key="1">
    <source>
        <dbReference type="ARBA" id="ARBA00009913"/>
    </source>
</evidence>
<dbReference type="EMBL" id="BSSU01000006">
    <property type="protein sequence ID" value="GLX81858.1"/>
    <property type="molecule type" value="Genomic_DNA"/>
</dbReference>
<dbReference type="Pfam" id="PF02796">
    <property type="entry name" value="HTH_7"/>
    <property type="match status" value="1"/>
</dbReference>
<keyword evidence="3" id="KW-0233">DNA recombination</keyword>
<keyword evidence="2" id="KW-0238">DNA-binding</keyword>
<dbReference type="SUPFAM" id="SSF53041">
    <property type="entry name" value="Resolvase-like"/>
    <property type="match status" value="1"/>
</dbReference>
<dbReference type="Gene3D" id="1.10.10.60">
    <property type="entry name" value="Homeodomain-like"/>
    <property type="match status" value="1"/>
</dbReference>
<dbReference type="CDD" id="cd00569">
    <property type="entry name" value="HTH_Hin_like"/>
    <property type="match status" value="1"/>
</dbReference>
<keyword evidence="6" id="KW-1185">Reference proteome</keyword>
<dbReference type="RefSeq" id="WP_284207204.1">
    <property type="nucleotide sequence ID" value="NZ_BSSU01000006.1"/>
</dbReference>
<dbReference type="PROSITE" id="PS51736">
    <property type="entry name" value="RECOMBINASES_3"/>
    <property type="match status" value="1"/>
</dbReference>
<sequence length="188" mass="20920">MKVGFARVSTDKQDLKQQLDALNAVPCNKVFHLKASGTSQENDEKLAELIDYIRDDDVVYVTKLNRLARSTNKILASIEAIHEKNARLVTLDGSIDTSNDNPFSKAMISIIATFAELDKDLIKQRTSEGQAAAKAAGKRLGKPPSLDQKQTKQVVKLLKADESVINIAKKFSVSRQVIYRIKEKHITK</sequence>
<dbReference type="InterPro" id="IPR036162">
    <property type="entry name" value="Resolvase-like_N_sf"/>
</dbReference>
<name>A0ABQ6H0Y0_9GAMM</name>
<dbReference type="CDD" id="cd03768">
    <property type="entry name" value="SR_ResInv"/>
    <property type="match status" value="1"/>
</dbReference>
<dbReference type="PANTHER" id="PTHR30461:SF2">
    <property type="entry name" value="SERINE RECOMBINASE PINE-RELATED"/>
    <property type="match status" value="1"/>
</dbReference>
<dbReference type="SUPFAM" id="SSF46689">
    <property type="entry name" value="Homeodomain-like"/>
    <property type="match status" value="1"/>
</dbReference>
<gene>
    <name evidence="5" type="ORF">theurythT_13100</name>
</gene>
<dbReference type="InterPro" id="IPR006119">
    <property type="entry name" value="Resolv_N"/>
</dbReference>
<comment type="similarity">
    <text evidence="1">Belongs to the site-specific recombinase resolvase family.</text>
</comment>
<organism evidence="5 6">
    <name type="scientific">Thalassotalea eurytherma</name>
    <dbReference type="NCBI Taxonomy" id="1144278"/>
    <lineage>
        <taxon>Bacteria</taxon>
        <taxon>Pseudomonadati</taxon>
        <taxon>Pseudomonadota</taxon>
        <taxon>Gammaproteobacteria</taxon>
        <taxon>Alteromonadales</taxon>
        <taxon>Colwelliaceae</taxon>
        <taxon>Thalassotalea</taxon>
    </lineage>
</organism>
<proteinExistence type="inferred from homology"/>
<evidence type="ECO:0000313" key="6">
    <source>
        <dbReference type="Proteomes" id="UP001157133"/>
    </source>
</evidence>
<evidence type="ECO:0000259" key="4">
    <source>
        <dbReference type="PROSITE" id="PS51736"/>
    </source>
</evidence>
<evidence type="ECO:0000256" key="3">
    <source>
        <dbReference type="ARBA" id="ARBA00023172"/>
    </source>
</evidence>
<reference evidence="5 6" key="1">
    <citation type="submission" date="2023-03" db="EMBL/GenBank/DDBJ databases">
        <title>Draft genome sequence of Thalassotalea eurytherma JCM 18482T.</title>
        <authorList>
            <person name="Sawabe T."/>
        </authorList>
    </citation>
    <scope>NUCLEOTIDE SEQUENCE [LARGE SCALE GENOMIC DNA]</scope>
    <source>
        <strain evidence="5 6">JCM 18482</strain>
    </source>
</reference>
<dbReference type="InterPro" id="IPR006120">
    <property type="entry name" value="Resolvase_HTH_dom"/>
</dbReference>
<dbReference type="InterPro" id="IPR050639">
    <property type="entry name" value="SSR_resolvase"/>
</dbReference>
<dbReference type="Proteomes" id="UP001157133">
    <property type="component" value="Unassembled WGS sequence"/>
</dbReference>
<evidence type="ECO:0000256" key="2">
    <source>
        <dbReference type="ARBA" id="ARBA00023125"/>
    </source>
</evidence>
<protein>
    <submittedName>
        <fullName evidence="5">Resolvase</fullName>
    </submittedName>
</protein>
<dbReference type="InterPro" id="IPR009057">
    <property type="entry name" value="Homeodomain-like_sf"/>
</dbReference>
<accession>A0ABQ6H0Y0</accession>
<evidence type="ECO:0000313" key="5">
    <source>
        <dbReference type="EMBL" id="GLX81858.1"/>
    </source>
</evidence>
<feature type="domain" description="Resolvase/invertase-type recombinase catalytic" evidence="4">
    <location>
        <begin position="1"/>
        <end position="137"/>
    </location>
</feature>